<dbReference type="InterPro" id="IPR036390">
    <property type="entry name" value="WH_DNA-bd_sf"/>
</dbReference>
<keyword evidence="6 13" id="KW-0378">Hydrolase</keyword>
<dbReference type="GO" id="GO:0045892">
    <property type="term" value="P:negative regulation of DNA-templated transcription"/>
    <property type="evidence" value="ECO:0007669"/>
    <property type="project" value="UniProtKB-UniRule"/>
</dbReference>
<keyword evidence="4 13" id="KW-0235">DNA replication</keyword>
<keyword evidence="7 13" id="KW-0068">Autocatalytic cleavage</keyword>
<dbReference type="CDD" id="cd06529">
    <property type="entry name" value="S24_LexA-like"/>
    <property type="match status" value="1"/>
</dbReference>
<dbReference type="PRINTS" id="PR00726">
    <property type="entry name" value="LEXASERPTASE"/>
</dbReference>
<dbReference type="InterPro" id="IPR039418">
    <property type="entry name" value="LexA-like"/>
</dbReference>
<keyword evidence="3 13" id="KW-0678">Repressor</keyword>
<dbReference type="SUPFAM" id="SSF51306">
    <property type="entry name" value="LexA/Signal peptidase"/>
    <property type="match status" value="1"/>
</dbReference>
<feature type="domain" description="LexA repressor DNA-binding" evidence="16">
    <location>
        <begin position="1"/>
        <end position="64"/>
    </location>
</feature>
<dbReference type="GO" id="GO:0006260">
    <property type="term" value="P:DNA replication"/>
    <property type="evidence" value="ECO:0007669"/>
    <property type="project" value="UniProtKB-UniRule"/>
</dbReference>
<dbReference type="GO" id="GO:0009432">
    <property type="term" value="P:SOS response"/>
    <property type="evidence" value="ECO:0007669"/>
    <property type="project" value="UniProtKB-UniRule"/>
</dbReference>
<dbReference type="GO" id="GO:0004252">
    <property type="term" value="F:serine-type endopeptidase activity"/>
    <property type="evidence" value="ECO:0007669"/>
    <property type="project" value="UniProtKB-UniRule"/>
</dbReference>
<dbReference type="Gene3D" id="2.10.109.10">
    <property type="entry name" value="Umud Fragment, subunit A"/>
    <property type="match status" value="1"/>
</dbReference>
<evidence type="ECO:0000259" key="16">
    <source>
        <dbReference type="Pfam" id="PF01726"/>
    </source>
</evidence>
<evidence type="ECO:0000256" key="2">
    <source>
        <dbReference type="ARBA" id="ARBA00011738"/>
    </source>
</evidence>
<dbReference type="SUPFAM" id="SSF46785">
    <property type="entry name" value="Winged helix' DNA-binding domain"/>
    <property type="match status" value="1"/>
</dbReference>
<keyword evidence="10 13" id="KW-0804">Transcription</keyword>
<dbReference type="EMBL" id="RAWG01000113">
    <property type="protein sequence ID" value="RKH41179.1"/>
    <property type="molecule type" value="Genomic_DNA"/>
</dbReference>
<dbReference type="InterPro" id="IPR050077">
    <property type="entry name" value="LexA_repressor"/>
</dbReference>
<evidence type="ECO:0000256" key="14">
    <source>
        <dbReference type="RuleBase" id="RU003991"/>
    </source>
</evidence>
<dbReference type="Proteomes" id="UP000273405">
    <property type="component" value="Unassembled WGS sequence"/>
</dbReference>
<dbReference type="Pfam" id="PF00717">
    <property type="entry name" value="Peptidase_S24"/>
    <property type="match status" value="1"/>
</dbReference>
<dbReference type="FunFam" id="2.10.109.10:FF:000001">
    <property type="entry name" value="LexA repressor"/>
    <property type="match status" value="1"/>
</dbReference>
<comment type="catalytic activity">
    <reaction evidence="13">
        <text>Hydrolysis of Ala-|-Gly bond in repressor LexA.</text>
        <dbReference type="EC" id="3.4.21.88"/>
    </reaction>
</comment>
<dbReference type="PANTHER" id="PTHR33516">
    <property type="entry name" value="LEXA REPRESSOR"/>
    <property type="match status" value="1"/>
</dbReference>
<evidence type="ECO:0000256" key="4">
    <source>
        <dbReference type="ARBA" id="ARBA00022705"/>
    </source>
</evidence>
<dbReference type="OrthoDB" id="9802364at2"/>
<dbReference type="InterPro" id="IPR015927">
    <property type="entry name" value="Peptidase_S24_S26A/B/C"/>
</dbReference>
<evidence type="ECO:0000256" key="13">
    <source>
        <dbReference type="HAMAP-Rule" id="MF_00015"/>
    </source>
</evidence>
<keyword evidence="9 13" id="KW-0238">DNA-binding</keyword>
<evidence type="ECO:0000256" key="3">
    <source>
        <dbReference type="ARBA" id="ARBA00022491"/>
    </source>
</evidence>
<reference evidence="18" key="1">
    <citation type="submission" date="2018-09" db="EMBL/GenBank/DDBJ databases">
        <authorList>
            <person name="Livingstone P.G."/>
            <person name="Whitworth D.E."/>
        </authorList>
    </citation>
    <scope>NUCLEOTIDE SEQUENCE [LARGE SCALE GENOMIC DNA]</scope>
    <source>
        <strain evidence="18">CA040B</strain>
    </source>
</reference>
<keyword evidence="8 13" id="KW-0805">Transcription regulation</keyword>
<dbReference type="EC" id="3.4.21.88" evidence="13"/>
<evidence type="ECO:0000256" key="9">
    <source>
        <dbReference type="ARBA" id="ARBA00023125"/>
    </source>
</evidence>
<dbReference type="Gene3D" id="1.10.10.10">
    <property type="entry name" value="Winged helix-like DNA-binding domain superfamily/Winged helix DNA-binding domain"/>
    <property type="match status" value="1"/>
</dbReference>
<evidence type="ECO:0000256" key="7">
    <source>
        <dbReference type="ARBA" id="ARBA00022813"/>
    </source>
</evidence>
<protein>
    <recommendedName>
        <fullName evidence="13">LexA repressor</fullName>
        <ecNumber evidence="13">3.4.21.88</ecNumber>
    </recommendedName>
</protein>
<evidence type="ECO:0000256" key="11">
    <source>
        <dbReference type="ARBA" id="ARBA00023204"/>
    </source>
</evidence>
<organism evidence="17 18">
    <name type="scientific">Corallococcus sicarius</name>
    <dbReference type="NCBI Taxonomy" id="2316726"/>
    <lineage>
        <taxon>Bacteria</taxon>
        <taxon>Pseudomonadati</taxon>
        <taxon>Myxococcota</taxon>
        <taxon>Myxococcia</taxon>
        <taxon>Myxococcales</taxon>
        <taxon>Cystobacterineae</taxon>
        <taxon>Myxococcaceae</taxon>
        <taxon>Corallococcus</taxon>
    </lineage>
</organism>
<keyword evidence="5 13" id="KW-0227">DNA damage</keyword>
<feature type="active site" description="For autocatalytic cleavage activity" evidence="13">
    <location>
        <position position="173"/>
    </location>
</feature>
<dbReference type="InterPro" id="IPR036388">
    <property type="entry name" value="WH-like_DNA-bd_sf"/>
</dbReference>
<comment type="caution">
    <text evidence="17">The sequence shown here is derived from an EMBL/GenBank/DDBJ whole genome shotgun (WGS) entry which is preliminary data.</text>
</comment>
<dbReference type="InterPro" id="IPR006199">
    <property type="entry name" value="LexA_DNA-bd_dom"/>
</dbReference>
<evidence type="ECO:0000256" key="5">
    <source>
        <dbReference type="ARBA" id="ARBA00022763"/>
    </source>
</evidence>
<dbReference type="HAMAP" id="MF_00015">
    <property type="entry name" value="LexA"/>
    <property type="match status" value="1"/>
</dbReference>
<evidence type="ECO:0000256" key="10">
    <source>
        <dbReference type="ARBA" id="ARBA00023163"/>
    </source>
</evidence>
<comment type="similarity">
    <text evidence="1 13 14">Belongs to the peptidase S24 family.</text>
</comment>
<evidence type="ECO:0000259" key="15">
    <source>
        <dbReference type="Pfam" id="PF00717"/>
    </source>
</evidence>
<accession>A0A3A8NC79</accession>
<dbReference type="GO" id="GO:0006508">
    <property type="term" value="P:proteolysis"/>
    <property type="evidence" value="ECO:0007669"/>
    <property type="project" value="InterPro"/>
</dbReference>
<dbReference type="InterPro" id="IPR006197">
    <property type="entry name" value="Peptidase_S24_LexA"/>
</dbReference>
<dbReference type="RefSeq" id="WP_120626680.1">
    <property type="nucleotide sequence ID" value="NZ_RAWG01000113.1"/>
</dbReference>
<dbReference type="FunFam" id="1.10.10.10:FF:000009">
    <property type="entry name" value="LexA repressor"/>
    <property type="match status" value="1"/>
</dbReference>
<keyword evidence="18" id="KW-1185">Reference proteome</keyword>
<keyword evidence="12 13" id="KW-0742">SOS response</keyword>
<dbReference type="PANTHER" id="PTHR33516:SF2">
    <property type="entry name" value="LEXA REPRESSOR-RELATED"/>
    <property type="match status" value="1"/>
</dbReference>
<feature type="domain" description="Peptidase S24/S26A/S26B/S26C" evidence="15">
    <location>
        <begin position="91"/>
        <end position="211"/>
    </location>
</feature>
<gene>
    <name evidence="13 17" type="primary">lexA</name>
    <name evidence="17" type="ORF">D7X12_18970</name>
</gene>
<dbReference type="Pfam" id="PF01726">
    <property type="entry name" value="LexA_DNA_bind"/>
    <property type="match status" value="1"/>
</dbReference>
<sequence>MEELTERQREILTFIVKESENRGFPPTIREIGEHMDIRSTNGVNDHLKALERKGYLTRGEQQSRSLVPTKRARLLLGLGMKSKDSGMVEIPLLGRVAAGAPALAQEHMEDSVKIDSFLLGGVNGREVFALRVKGQSMIDDGIHDGDYLFVKKTPSAQPGEIVVALIEDEATVKRYYPETDRIRFQPANATMQPIYVNRTDFRSTMILGQVVGVYRKLQGGRT</sequence>
<evidence type="ECO:0000256" key="12">
    <source>
        <dbReference type="ARBA" id="ARBA00023236"/>
    </source>
</evidence>
<keyword evidence="11 13" id="KW-0234">DNA repair</keyword>
<evidence type="ECO:0000313" key="18">
    <source>
        <dbReference type="Proteomes" id="UP000273405"/>
    </source>
</evidence>
<dbReference type="InterPro" id="IPR006200">
    <property type="entry name" value="LexA"/>
</dbReference>
<dbReference type="InterPro" id="IPR036286">
    <property type="entry name" value="LexA/Signal_pep-like_sf"/>
</dbReference>
<dbReference type="NCBIfam" id="TIGR00498">
    <property type="entry name" value="lexA"/>
    <property type="match status" value="1"/>
</dbReference>
<comment type="subunit">
    <text evidence="2 13">Homodimer.</text>
</comment>
<comment type="function">
    <text evidence="13">Represses a number of genes involved in the response to DNA damage (SOS response), including recA and lexA. In the presence of single-stranded DNA, RecA interacts with LexA causing an autocatalytic cleavage which disrupts the DNA-binding part of LexA, leading to derepression of the SOS regulon and eventually DNA repair.</text>
</comment>
<feature type="active site" description="For autocatalytic cleavage activity" evidence="13">
    <location>
        <position position="136"/>
    </location>
</feature>
<evidence type="ECO:0000256" key="1">
    <source>
        <dbReference type="ARBA" id="ARBA00007484"/>
    </source>
</evidence>
<dbReference type="GO" id="GO:0003677">
    <property type="term" value="F:DNA binding"/>
    <property type="evidence" value="ECO:0007669"/>
    <property type="project" value="UniProtKB-UniRule"/>
</dbReference>
<evidence type="ECO:0000256" key="6">
    <source>
        <dbReference type="ARBA" id="ARBA00022801"/>
    </source>
</evidence>
<evidence type="ECO:0000256" key="8">
    <source>
        <dbReference type="ARBA" id="ARBA00023015"/>
    </source>
</evidence>
<dbReference type="AlphaFoldDB" id="A0A3A8NC79"/>
<dbReference type="GO" id="GO:0006281">
    <property type="term" value="P:DNA repair"/>
    <property type="evidence" value="ECO:0007669"/>
    <property type="project" value="UniProtKB-UniRule"/>
</dbReference>
<feature type="site" description="Cleavage; by autolysis" evidence="13">
    <location>
        <begin position="98"/>
        <end position="99"/>
    </location>
</feature>
<feature type="DNA-binding region" description="H-T-H motif" evidence="13">
    <location>
        <begin position="28"/>
        <end position="48"/>
    </location>
</feature>
<proteinExistence type="inferred from homology"/>
<name>A0A3A8NC79_9BACT</name>
<evidence type="ECO:0000313" key="17">
    <source>
        <dbReference type="EMBL" id="RKH41179.1"/>
    </source>
</evidence>